<sequence>MRKTLLFLLLLCTKLTFAQLNDNFSDGDFTNNPAWGGGTTYFQVIDGVLTSNGPQASSTLYLSTPNSLSGDAAWEFLVNLAFDPSTTNYPRIYLTSNQEDLSLTTGKQAYYLQLGASGSADNFSLVRQNGTTLTTILSLPDKTRSPASSVNVRVRVERSAAGRWAIYTDFTGGRNFTYDGGIADNTYTNTSYFGVYCRYSTASRYNMFKFDDFKIEPYVDVTAPKLSNATVISSTSVQVNFSEPMPDALILDPTNYTFNNGIGTPSQVQLNGTSGNSVILTLANPIVASVESILTVSNVTDYAGLVIDPNGNTAPILLPGAIEPNDILISEVLFNIKTGGADFVEVYNPTNKILDLKELTISNPAASSTTKRAISTTSVFIRPKTYWVLTANPDIIKQQYEVKNPSQMVQVASMPAYNNESGTVKLWKDDTAIDELSYTEKMHHALLKEVKGVSLERVSFTKSANEPGNLQSAAAVVGFATPTYQNSQNEDTGVKNTMTLASKTFSPDNDGFEDLLEINYQFKENGNLATINIYTDKGVLVRRLARNVTMPTQGTINWDGLNDGGQLCKVGLYVIKTELFNLAGSTAHFKQTCVLASKLN</sequence>
<dbReference type="RefSeq" id="WP_138728926.1">
    <property type="nucleotide sequence ID" value="NZ_SRMP02000045.1"/>
</dbReference>
<evidence type="ECO:0000256" key="2">
    <source>
        <dbReference type="SAM" id="SignalP"/>
    </source>
</evidence>
<keyword evidence="1 2" id="KW-0732">Signal</keyword>
<dbReference type="InterPro" id="IPR014755">
    <property type="entry name" value="Cu-Rt/internalin_Ig-like"/>
</dbReference>
<reference evidence="3 4" key="1">
    <citation type="submission" date="2024-12" db="EMBL/GenBank/DDBJ databases">
        <authorList>
            <person name="Hu S."/>
        </authorList>
    </citation>
    <scope>NUCLEOTIDE SEQUENCE [LARGE SCALE GENOMIC DNA]</scope>
    <source>
        <strain evidence="3 4">P-25</strain>
    </source>
</reference>
<proteinExistence type="predicted"/>
<accession>A0ABW9JNC7</accession>
<comment type="caution">
    <text evidence="3">The sequence shown here is derived from an EMBL/GenBank/DDBJ whole genome shotgun (WGS) entry which is preliminary data.</text>
</comment>
<dbReference type="EMBL" id="SRMP02000045">
    <property type="protein sequence ID" value="MFN0293248.1"/>
    <property type="molecule type" value="Genomic_DNA"/>
</dbReference>
<feature type="chain" id="PRO_5045813629" evidence="2">
    <location>
        <begin position="19"/>
        <end position="600"/>
    </location>
</feature>
<keyword evidence="4" id="KW-1185">Reference proteome</keyword>
<name>A0ABW9JNC7_9SPHI</name>
<dbReference type="Gene3D" id="2.60.40.1220">
    <property type="match status" value="1"/>
</dbReference>
<gene>
    <name evidence="3" type="ORF">E5L68_017780</name>
</gene>
<feature type="signal peptide" evidence="2">
    <location>
        <begin position="1"/>
        <end position="18"/>
    </location>
</feature>
<evidence type="ECO:0000313" key="3">
    <source>
        <dbReference type="EMBL" id="MFN0293248.1"/>
    </source>
</evidence>
<organism evidence="3 4">
    <name type="scientific">Pedobacter helvus</name>
    <dbReference type="NCBI Taxonomy" id="2563444"/>
    <lineage>
        <taxon>Bacteria</taxon>
        <taxon>Pseudomonadati</taxon>
        <taxon>Bacteroidota</taxon>
        <taxon>Sphingobacteriia</taxon>
        <taxon>Sphingobacteriales</taxon>
        <taxon>Sphingobacteriaceae</taxon>
        <taxon>Pedobacter</taxon>
    </lineage>
</organism>
<evidence type="ECO:0000313" key="4">
    <source>
        <dbReference type="Proteomes" id="UP001517367"/>
    </source>
</evidence>
<evidence type="ECO:0000256" key="1">
    <source>
        <dbReference type="ARBA" id="ARBA00022729"/>
    </source>
</evidence>
<dbReference type="Gene3D" id="2.60.40.4070">
    <property type="match status" value="1"/>
</dbReference>
<dbReference type="Proteomes" id="UP001517367">
    <property type="component" value="Unassembled WGS sequence"/>
</dbReference>
<protein>
    <submittedName>
        <fullName evidence="3">Lamin tail domain-containing protein</fullName>
    </submittedName>
</protein>